<name>A0ACC0PJ60_RHOML</name>
<accession>A0ACC0PJ60</accession>
<evidence type="ECO:0000313" key="1">
    <source>
        <dbReference type="EMBL" id="KAI8564838.1"/>
    </source>
</evidence>
<proteinExistence type="predicted"/>
<keyword evidence="2" id="KW-1185">Reference proteome</keyword>
<dbReference type="EMBL" id="CM046390">
    <property type="protein sequence ID" value="KAI8564838.1"/>
    <property type="molecule type" value="Genomic_DNA"/>
</dbReference>
<reference evidence="1" key="1">
    <citation type="submission" date="2022-02" db="EMBL/GenBank/DDBJ databases">
        <title>Plant Genome Project.</title>
        <authorList>
            <person name="Zhang R.-G."/>
        </authorList>
    </citation>
    <scope>NUCLEOTIDE SEQUENCE</scope>
    <source>
        <strain evidence="1">AT1</strain>
    </source>
</reference>
<protein>
    <submittedName>
        <fullName evidence="1">Uncharacterized protein</fullName>
    </submittedName>
</protein>
<evidence type="ECO:0000313" key="2">
    <source>
        <dbReference type="Proteomes" id="UP001062846"/>
    </source>
</evidence>
<organism evidence="1 2">
    <name type="scientific">Rhododendron molle</name>
    <name type="common">Chinese azalea</name>
    <name type="synonym">Azalea mollis</name>
    <dbReference type="NCBI Taxonomy" id="49168"/>
    <lineage>
        <taxon>Eukaryota</taxon>
        <taxon>Viridiplantae</taxon>
        <taxon>Streptophyta</taxon>
        <taxon>Embryophyta</taxon>
        <taxon>Tracheophyta</taxon>
        <taxon>Spermatophyta</taxon>
        <taxon>Magnoliopsida</taxon>
        <taxon>eudicotyledons</taxon>
        <taxon>Gunneridae</taxon>
        <taxon>Pentapetalae</taxon>
        <taxon>asterids</taxon>
        <taxon>Ericales</taxon>
        <taxon>Ericaceae</taxon>
        <taxon>Ericoideae</taxon>
        <taxon>Rhodoreae</taxon>
        <taxon>Rhododendron</taxon>
    </lineage>
</organism>
<dbReference type="Proteomes" id="UP001062846">
    <property type="component" value="Chromosome 3"/>
</dbReference>
<gene>
    <name evidence="1" type="ORF">RHMOL_Rhmol03G0213400</name>
</gene>
<comment type="caution">
    <text evidence="1">The sequence shown here is derived from an EMBL/GenBank/DDBJ whole genome shotgun (WGS) entry which is preliminary data.</text>
</comment>
<sequence>MSAATSASAATSTAVVTLPPSLAFLVSNFHALVNIKLDGSNYLLWRAQVESVMEANGFYGYLDGSTEAPPSQIRTDQGELTLNSEYSLWKLIDSQLRSCITASISQITLPYVLGLRTVHEIWISLSNRYNLLTETHVQELRDQLYNLSKTSTIDAYIDKIKELAQQLTAAGSTIEDDELVFRTLHGLPKAFNGLRTAVRAVRTKGHRVSFDELVTMLKSEDVQLIQESTSASDVQNSSVLVATHDSQLNNSSTSGPSQLPKVSSGQYGPLSHPYGQFGLYFGASHPYGQPPLYGFPQQIPNSLGVPYQFGSPGLSPQFGLPQFGPQQFSSTQFGFPQFGSQSFGSQPFGLSRGFSRGRGRGPRLPCDICGKSNHSTNYCYYKPPQMQYSSQFSPTDSWRGSGSSNPWGNSVSLPMFQAHQSFSPRPNTPQNIMPGAVKEGH</sequence>